<dbReference type="Pfam" id="PF13927">
    <property type="entry name" value="Ig_3"/>
    <property type="match status" value="1"/>
</dbReference>
<dbReference type="SMART" id="SM00408">
    <property type="entry name" value="IGc2"/>
    <property type="match status" value="2"/>
</dbReference>
<dbReference type="Gene3D" id="2.60.40.10">
    <property type="entry name" value="Immunoglobulins"/>
    <property type="match status" value="2"/>
</dbReference>
<dbReference type="PANTHER" id="PTHR22576">
    <property type="entry name" value="MUCOSA ASSOCIATED LYMPHOID TISSUE LYMPHOMA TRANSLOCATION PROTEIN 1/PARACASPASE"/>
    <property type="match status" value="1"/>
</dbReference>
<dbReference type="SUPFAM" id="SSF52129">
    <property type="entry name" value="Caspase-like"/>
    <property type="match status" value="1"/>
</dbReference>
<evidence type="ECO:0000259" key="1">
    <source>
        <dbReference type="PROSITE" id="PS50208"/>
    </source>
</evidence>
<reference evidence="4 5" key="1">
    <citation type="submission" date="2025-05" db="UniProtKB">
        <authorList>
            <consortium name="RefSeq"/>
        </authorList>
    </citation>
    <scope>IDENTIFICATION</scope>
    <source>
        <tissue evidence="4 5">Muscle</tissue>
    </source>
</reference>
<feature type="domain" description="Ig-like" evidence="2">
    <location>
        <begin position="198"/>
        <end position="284"/>
    </location>
</feature>
<dbReference type="RefSeq" id="XP_022234949.1">
    <property type="nucleotide sequence ID" value="XM_022379241.1"/>
</dbReference>
<dbReference type="InterPro" id="IPR001309">
    <property type="entry name" value="Pept_C14_p20"/>
</dbReference>
<feature type="domain" description="Ig-like" evidence="2">
    <location>
        <begin position="94"/>
        <end position="178"/>
    </location>
</feature>
<dbReference type="InterPro" id="IPR052039">
    <property type="entry name" value="Caspase-related_regulators"/>
</dbReference>
<dbReference type="RefSeq" id="XP_013789977.2">
    <property type="nucleotide sequence ID" value="XM_013934523.2"/>
</dbReference>
<dbReference type="InterPro" id="IPR007110">
    <property type="entry name" value="Ig-like_dom"/>
</dbReference>
<dbReference type="InterPro" id="IPR003598">
    <property type="entry name" value="Ig_sub2"/>
</dbReference>
<dbReference type="InterPro" id="IPR011029">
    <property type="entry name" value="DEATH-like_dom_sf"/>
</dbReference>
<dbReference type="Pfam" id="PF00656">
    <property type="entry name" value="Peptidase_C14"/>
    <property type="match status" value="1"/>
</dbReference>
<dbReference type="CDD" id="cd00096">
    <property type="entry name" value="Ig"/>
    <property type="match status" value="2"/>
</dbReference>
<sequence length="670" mass="77350">MDYNSCILDINTGIYQKLCTVLDRDSLWKQLVENIPCVAERISVEEISQKYKQKPTWMLLYELGSYGLTLGELVEWLKYLQLEAPLLLLIADEPLEIITQPTPYVEVEEDQNNGLTLVCEARGFPFPQYTWFHDGEELETSKNSVLHIFPVKIEHKGSYFCQVFNYNRQTEGFNKVISTPVEVKVKPKHQSFYFFELPEIIAHPINPSNGKTSQGSSLLLNCTASSKLPVHYQWYRNRAIMSGETRSDLELRNIYPKDGVHKWTYQCQVSNDCGSVLSKEVVVELDSPNDDTPYYAVDKIALLIANANYMDNIWKPVPASIADVREMSDLLTKAGFRIFAFQNLTLDEMKNAVSLFCSQLRKGVYGLFFYVGHGFEHYKQNFLVPVDSSCNMNPSENLCAQFVAECMVEKNTALNVLLLDTCRFQLPNSNPEKIYISEGMRNTIYGFSTGSNHYSCEVRGEKNGKYVKYLKKYLLQKEPIYGILLKVQEDMELDEHVSEMQYPSMVCNLSRRLSLLDPLNRSTSDDQNYKTLLLQWQKLTEPPAPCKFSNKEDGVSLEIWFRKHLDTFCNTMDVIIRLLLEEKSAEKLKDFEIDMILQNSAEVNCDRNRVKIIQTTSYDLETVFTITSLQILQAPLNLQIVLYHRNLKLWEVNMCVQDPLITKAEFWRTS</sequence>
<dbReference type="PROSITE" id="PS50208">
    <property type="entry name" value="CASPASE_P20"/>
    <property type="match status" value="1"/>
</dbReference>
<dbReference type="RefSeq" id="XP_022234947.1">
    <property type="nucleotide sequence ID" value="XM_022379239.1"/>
</dbReference>
<evidence type="ECO:0000313" key="5">
    <source>
        <dbReference type="RefSeq" id="XP_022234947.1"/>
    </source>
</evidence>
<dbReference type="GeneID" id="106473842"/>
<evidence type="ECO:0000313" key="4">
    <source>
        <dbReference type="RefSeq" id="XP_013789977.2"/>
    </source>
</evidence>
<evidence type="ECO:0000313" key="6">
    <source>
        <dbReference type="RefSeq" id="XP_022234949.1"/>
    </source>
</evidence>
<dbReference type="InterPro" id="IPR029030">
    <property type="entry name" value="Caspase-like_dom_sf"/>
</dbReference>
<protein>
    <submittedName>
        <fullName evidence="4 5">Mucosa-associated lymphoid tissue lymphoma translocation protein 1-like</fullName>
    </submittedName>
</protein>
<dbReference type="PROSITE" id="PS50835">
    <property type="entry name" value="IG_LIKE"/>
    <property type="match status" value="2"/>
</dbReference>
<accession>A0ABM1BWF8</accession>
<dbReference type="Gene3D" id="3.40.50.1460">
    <property type="match status" value="1"/>
</dbReference>
<dbReference type="SUPFAM" id="SSF48726">
    <property type="entry name" value="Immunoglobulin"/>
    <property type="match status" value="2"/>
</dbReference>
<dbReference type="PANTHER" id="PTHR22576:SF37">
    <property type="entry name" value="MUCOSA-ASSOCIATED LYMPHOID TISSUE LYMPHOMA TRANSLOCATION PROTEIN 1"/>
    <property type="match status" value="1"/>
</dbReference>
<dbReference type="Gene3D" id="1.10.533.10">
    <property type="entry name" value="Death Domain, Fas"/>
    <property type="match status" value="1"/>
</dbReference>
<feature type="domain" description="Caspase family p20" evidence="1">
    <location>
        <begin position="297"/>
        <end position="423"/>
    </location>
</feature>
<evidence type="ECO:0000313" key="3">
    <source>
        <dbReference type="Proteomes" id="UP000694941"/>
    </source>
</evidence>
<evidence type="ECO:0000259" key="2">
    <source>
        <dbReference type="PROSITE" id="PS50835"/>
    </source>
</evidence>
<dbReference type="Proteomes" id="UP000694941">
    <property type="component" value="Unplaced"/>
</dbReference>
<dbReference type="SUPFAM" id="SSF47986">
    <property type="entry name" value="DEATH domain"/>
    <property type="match status" value="1"/>
</dbReference>
<dbReference type="SMART" id="SM00409">
    <property type="entry name" value="IG"/>
    <property type="match status" value="2"/>
</dbReference>
<evidence type="ECO:0000313" key="7">
    <source>
        <dbReference type="RefSeq" id="XP_022234953.1"/>
    </source>
</evidence>
<keyword evidence="3" id="KW-1185">Reference proteome</keyword>
<name>A0ABM1BWF8_LIMPO</name>
<gene>
    <name evidence="4 5 6 7" type="primary">LOC106473842</name>
</gene>
<dbReference type="RefSeq" id="XP_022234953.1">
    <property type="nucleotide sequence ID" value="XM_022379245.1"/>
</dbReference>
<dbReference type="InterPro" id="IPR013783">
    <property type="entry name" value="Ig-like_fold"/>
</dbReference>
<proteinExistence type="predicted"/>
<dbReference type="Pfam" id="PF13895">
    <property type="entry name" value="Ig_2"/>
    <property type="match status" value="1"/>
</dbReference>
<dbReference type="InterPro" id="IPR011600">
    <property type="entry name" value="Pept_C14_caspase"/>
</dbReference>
<organism evidence="3 4">
    <name type="scientific">Limulus polyphemus</name>
    <name type="common">Atlantic horseshoe crab</name>
    <dbReference type="NCBI Taxonomy" id="6850"/>
    <lineage>
        <taxon>Eukaryota</taxon>
        <taxon>Metazoa</taxon>
        <taxon>Ecdysozoa</taxon>
        <taxon>Arthropoda</taxon>
        <taxon>Chelicerata</taxon>
        <taxon>Merostomata</taxon>
        <taxon>Xiphosura</taxon>
        <taxon>Limulidae</taxon>
        <taxon>Limulus</taxon>
    </lineage>
</organism>
<dbReference type="InterPro" id="IPR036179">
    <property type="entry name" value="Ig-like_dom_sf"/>
</dbReference>
<dbReference type="InterPro" id="IPR003599">
    <property type="entry name" value="Ig_sub"/>
</dbReference>